<gene>
    <name evidence="2" type="ORF">METZ01_LOCUS214474</name>
</gene>
<dbReference type="PROSITE" id="PS51704">
    <property type="entry name" value="GP_PDE"/>
    <property type="match status" value="1"/>
</dbReference>
<dbReference type="InterPro" id="IPR017946">
    <property type="entry name" value="PLC-like_Pdiesterase_TIM-brl"/>
</dbReference>
<evidence type="ECO:0000313" key="2">
    <source>
        <dbReference type="EMBL" id="SVB61620.1"/>
    </source>
</evidence>
<accession>A0A382FF76</accession>
<feature type="non-terminal residue" evidence="2">
    <location>
        <position position="283"/>
    </location>
</feature>
<dbReference type="EMBL" id="UINC01049619">
    <property type="protein sequence ID" value="SVB61620.1"/>
    <property type="molecule type" value="Genomic_DNA"/>
</dbReference>
<dbReference type="PANTHER" id="PTHR46211:SF14">
    <property type="entry name" value="GLYCEROPHOSPHODIESTER PHOSPHODIESTERASE"/>
    <property type="match status" value="1"/>
</dbReference>
<dbReference type="Gene3D" id="3.20.20.190">
    <property type="entry name" value="Phosphatidylinositol (PI) phosphodiesterase"/>
    <property type="match status" value="1"/>
</dbReference>
<dbReference type="GO" id="GO:0006629">
    <property type="term" value="P:lipid metabolic process"/>
    <property type="evidence" value="ECO:0007669"/>
    <property type="project" value="InterPro"/>
</dbReference>
<feature type="domain" description="GP-PDE" evidence="1">
    <location>
        <begin position="49"/>
        <end position="283"/>
    </location>
</feature>
<name>A0A382FF76_9ZZZZ</name>
<dbReference type="SUPFAM" id="SSF51695">
    <property type="entry name" value="PLC-like phosphodiesterases"/>
    <property type="match status" value="1"/>
</dbReference>
<proteinExistence type="predicted"/>
<dbReference type="PANTHER" id="PTHR46211">
    <property type="entry name" value="GLYCEROPHOSPHORYL DIESTER PHOSPHODIESTERASE"/>
    <property type="match status" value="1"/>
</dbReference>
<sequence length="283" mass="31610">MLAQLNGVVSIGFIYMTEKEKKFILLEVYTIISKGLAKKLSMEMDKKTPIVIAHRGFSSEYPENTIASFDAAVNAGFNYIELDIHLTADSVIVVMHDETVDRTTNGKGNIRDLYLDQIKSLDAGSWFDSNSPSEEVPTLREILAKFENRVHIFVEIKSEEEKLLTELRHLLESMGWLPDSNYDRSQGSLTVPGISIISFLQSQLVLSAKIFPELAHGLLTIEASDELIEWCVSKGMVGVFPYVGYIDKNFVSNAHSSGLYVGAWGFEQPEQLSRVLGLRLDGV</sequence>
<dbReference type="GO" id="GO:0008081">
    <property type="term" value="F:phosphoric diester hydrolase activity"/>
    <property type="evidence" value="ECO:0007669"/>
    <property type="project" value="InterPro"/>
</dbReference>
<protein>
    <recommendedName>
        <fullName evidence="1">GP-PDE domain-containing protein</fullName>
    </recommendedName>
</protein>
<evidence type="ECO:0000259" key="1">
    <source>
        <dbReference type="PROSITE" id="PS51704"/>
    </source>
</evidence>
<reference evidence="2" key="1">
    <citation type="submission" date="2018-05" db="EMBL/GenBank/DDBJ databases">
        <authorList>
            <person name="Lanie J.A."/>
            <person name="Ng W.-L."/>
            <person name="Kazmierczak K.M."/>
            <person name="Andrzejewski T.M."/>
            <person name="Davidsen T.M."/>
            <person name="Wayne K.J."/>
            <person name="Tettelin H."/>
            <person name="Glass J.I."/>
            <person name="Rusch D."/>
            <person name="Podicherti R."/>
            <person name="Tsui H.-C.T."/>
            <person name="Winkler M.E."/>
        </authorList>
    </citation>
    <scope>NUCLEOTIDE SEQUENCE</scope>
</reference>
<organism evidence="2">
    <name type="scientific">marine metagenome</name>
    <dbReference type="NCBI Taxonomy" id="408172"/>
    <lineage>
        <taxon>unclassified sequences</taxon>
        <taxon>metagenomes</taxon>
        <taxon>ecological metagenomes</taxon>
    </lineage>
</organism>
<dbReference type="InterPro" id="IPR030395">
    <property type="entry name" value="GP_PDE_dom"/>
</dbReference>
<dbReference type="AlphaFoldDB" id="A0A382FF76"/>
<dbReference type="Pfam" id="PF03009">
    <property type="entry name" value="GDPD"/>
    <property type="match status" value="1"/>
</dbReference>